<sequence length="366" mass="39672">MAEAGALLASTGIPASDVSKHTLQIAGLQTDIYGLSELPATATSVSCLWLHHPRLQRKEGMADTAHEVLSKYHYQRQKHNREDGAAALTNRGLIAVAFDQRNHGTRLVDPLGNESWSQGNRTHAQDMFATVSGMVNDTVHLIDVLEGYLFGAGDGPGALAGDGVSGKRRIDQHLVLGVSLGGHSAWELIFAEPRVTAGVMVIGCPDYMGLLKDRARKSKLETYLGDEGASFLGSKDFPEALISACQKYDPKGILFGAGDIPSAPITTAEQERLRPILDSKIRGKRFQVLSGGADKLVPYSAGVPFLHFFKDAVATWYRDGNVYVEDNVYPEVGHQFHQEMVKDAVRFVLNTVSQADESSKEASAKI</sequence>
<dbReference type="InterPro" id="IPR029058">
    <property type="entry name" value="AB_hydrolase_fold"/>
</dbReference>
<dbReference type="SUPFAM" id="SSF53474">
    <property type="entry name" value="alpha/beta-Hydrolases"/>
    <property type="match status" value="1"/>
</dbReference>
<protein>
    <recommendedName>
        <fullName evidence="3">AB hydrolase-1 domain-containing protein</fullName>
    </recommendedName>
</protein>
<dbReference type="PANTHER" id="PTHR22946:SF0">
    <property type="entry name" value="DIENELACTONE HYDROLASE DOMAIN-CONTAINING PROTEIN"/>
    <property type="match status" value="1"/>
</dbReference>
<proteinExistence type="predicted"/>
<dbReference type="EMBL" id="QJNU01000099">
    <property type="protein sequence ID" value="RYP07337.1"/>
    <property type="molecule type" value="Genomic_DNA"/>
</dbReference>
<evidence type="ECO:0000313" key="2">
    <source>
        <dbReference type="Proteomes" id="UP000293360"/>
    </source>
</evidence>
<keyword evidence="2" id="KW-1185">Reference proteome</keyword>
<dbReference type="OrthoDB" id="2152248at2759"/>
<gene>
    <name evidence="1" type="ORF">DL764_002553</name>
</gene>
<dbReference type="STRING" id="155417.A0A4Q4TN87"/>
<name>A0A4Q4TN87_9PEZI</name>
<comment type="caution">
    <text evidence="1">The sequence shown here is derived from an EMBL/GenBank/DDBJ whole genome shotgun (WGS) entry which is preliminary data.</text>
</comment>
<accession>A0A4Q4TN87</accession>
<evidence type="ECO:0008006" key="3">
    <source>
        <dbReference type="Google" id="ProtNLM"/>
    </source>
</evidence>
<dbReference type="Gene3D" id="3.40.50.1820">
    <property type="entry name" value="alpha/beta hydrolase"/>
    <property type="match status" value="1"/>
</dbReference>
<dbReference type="Proteomes" id="UP000293360">
    <property type="component" value="Unassembled WGS sequence"/>
</dbReference>
<evidence type="ECO:0000313" key="1">
    <source>
        <dbReference type="EMBL" id="RYP07337.1"/>
    </source>
</evidence>
<dbReference type="PANTHER" id="PTHR22946">
    <property type="entry name" value="DIENELACTONE HYDROLASE DOMAIN-CONTAINING PROTEIN-RELATED"/>
    <property type="match status" value="1"/>
</dbReference>
<reference evidence="1 2" key="1">
    <citation type="submission" date="2018-06" db="EMBL/GenBank/DDBJ databases">
        <title>Complete Genomes of Monosporascus.</title>
        <authorList>
            <person name="Robinson A.J."/>
            <person name="Natvig D.O."/>
        </authorList>
    </citation>
    <scope>NUCLEOTIDE SEQUENCE [LARGE SCALE GENOMIC DNA]</scope>
    <source>
        <strain evidence="1 2">CBS 110550</strain>
    </source>
</reference>
<dbReference type="InterPro" id="IPR050261">
    <property type="entry name" value="FrsA_esterase"/>
</dbReference>
<dbReference type="AlphaFoldDB" id="A0A4Q4TN87"/>
<organism evidence="1 2">
    <name type="scientific">Monosporascus ibericus</name>
    <dbReference type="NCBI Taxonomy" id="155417"/>
    <lineage>
        <taxon>Eukaryota</taxon>
        <taxon>Fungi</taxon>
        <taxon>Dikarya</taxon>
        <taxon>Ascomycota</taxon>
        <taxon>Pezizomycotina</taxon>
        <taxon>Sordariomycetes</taxon>
        <taxon>Xylariomycetidae</taxon>
        <taxon>Xylariales</taxon>
        <taxon>Xylariales incertae sedis</taxon>
        <taxon>Monosporascus</taxon>
    </lineage>
</organism>